<evidence type="ECO:0000313" key="1">
    <source>
        <dbReference type="EMBL" id="PUZ52661.1"/>
    </source>
</evidence>
<dbReference type="EMBL" id="CM009754">
    <property type="protein sequence ID" value="PUZ52661.1"/>
    <property type="molecule type" value="Genomic_DNA"/>
</dbReference>
<sequence>MIYPQVQKPENLSLGDISATIFEKDQRQVLLTLVTVDMDIRTVLSVRPYIKGEQELYGEDADLAYTRSSLLQPFLPAEFSRFRYKRMKVQE</sequence>
<gene>
    <name evidence="1" type="ORF">GQ55_6G287700</name>
</gene>
<dbReference type="Proteomes" id="UP000244336">
    <property type="component" value="Chromosome 6"/>
</dbReference>
<dbReference type="AlphaFoldDB" id="A0A2T7DAM9"/>
<organism evidence="1 2">
    <name type="scientific">Panicum hallii var. hallii</name>
    <dbReference type="NCBI Taxonomy" id="1504633"/>
    <lineage>
        <taxon>Eukaryota</taxon>
        <taxon>Viridiplantae</taxon>
        <taxon>Streptophyta</taxon>
        <taxon>Embryophyta</taxon>
        <taxon>Tracheophyta</taxon>
        <taxon>Spermatophyta</taxon>
        <taxon>Magnoliopsida</taxon>
        <taxon>Liliopsida</taxon>
        <taxon>Poales</taxon>
        <taxon>Poaceae</taxon>
        <taxon>PACMAD clade</taxon>
        <taxon>Panicoideae</taxon>
        <taxon>Panicodae</taxon>
        <taxon>Paniceae</taxon>
        <taxon>Panicinae</taxon>
        <taxon>Panicum</taxon>
        <taxon>Panicum sect. Panicum</taxon>
    </lineage>
</organism>
<proteinExistence type="predicted"/>
<protein>
    <submittedName>
        <fullName evidence="1">Uncharacterized protein</fullName>
    </submittedName>
</protein>
<accession>A0A2T7DAM9</accession>
<evidence type="ECO:0000313" key="2">
    <source>
        <dbReference type="Proteomes" id="UP000244336"/>
    </source>
</evidence>
<dbReference type="Gramene" id="PUZ52661">
    <property type="protein sequence ID" value="PUZ52661"/>
    <property type="gene ID" value="GQ55_6G287700"/>
</dbReference>
<reference evidence="1 2" key="1">
    <citation type="submission" date="2018-04" db="EMBL/GenBank/DDBJ databases">
        <title>WGS assembly of Panicum hallii var. hallii HAL2.</title>
        <authorList>
            <person name="Lovell J."/>
            <person name="Jenkins J."/>
            <person name="Lowry D."/>
            <person name="Mamidi S."/>
            <person name="Sreedasyam A."/>
            <person name="Weng X."/>
            <person name="Barry K."/>
            <person name="Bonette J."/>
            <person name="Campitelli B."/>
            <person name="Daum C."/>
            <person name="Gordon S."/>
            <person name="Gould B."/>
            <person name="Lipzen A."/>
            <person name="MacQueen A."/>
            <person name="Palacio-Mejia J."/>
            <person name="Plott C."/>
            <person name="Shakirov E."/>
            <person name="Shu S."/>
            <person name="Yoshinaga Y."/>
            <person name="Zane M."/>
            <person name="Rokhsar D."/>
            <person name="Grimwood J."/>
            <person name="Schmutz J."/>
            <person name="Juenger T."/>
        </authorList>
    </citation>
    <scope>NUCLEOTIDE SEQUENCE [LARGE SCALE GENOMIC DNA]</scope>
    <source>
        <strain evidence="2">cv. HAL2</strain>
    </source>
</reference>
<name>A0A2T7DAM9_9POAL</name>
<keyword evidence="2" id="KW-1185">Reference proteome</keyword>
<dbReference type="OrthoDB" id="594432at2759"/>